<feature type="transmembrane region" description="Helical" evidence="5">
    <location>
        <begin position="168"/>
        <end position="187"/>
    </location>
</feature>
<feature type="transmembrane region" description="Helical" evidence="5">
    <location>
        <begin position="48"/>
        <end position="68"/>
    </location>
</feature>
<feature type="transmembrane region" description="Helical" evidence="5">
    <location>
        <begin position="245"/>
        <end position="264"/>
    </location>
</feature>
<evidence type="ECO:0000313" key="7">
    <source>
        <dbReference type="EMBL" id="ARU06869.1"/>
    </source>
</evidence>
<keyword evidence="4 5" id="KW-0472">Membrane</keyword>
<dbReference type="OrthoDB" id="7066727at2"/>
<dbReference type="AlphaFoldDB" id="A0A1Y0EU01"/>
<dbReference type="InterPro" id="IPR011701">
    <property type="entry name" value="MFS"/>
</dbReference>
<evidence type="ECO:0000259" key="6">
    <source>
        <dbReference type="PROSITE" id="PS50850"/>
    </source>
</evidence>
<organism evidence="7 8">
    <name type="scientific">Comamonas serinivorans</name>
    <dbReference type="NCBI Taxonomy" id="1082851"/>
    <lineage>
        <taxon>Bacteria</taxon>
        <taxon>Pseudomonadati</taxon>
        <taxon>Pseudomonadota</taxon>
        <taxon>Betaproteobacteria</taxon>
        <taxon>Burkholderiales</taxon>
        <taxon>Comamonadaceae</taxon>
        <taxon>Comamonas</taxon>
    </lineage>
</organism>
<evidence type="ECO:0000256" key="1">
    <source>
        <dbReference type="ARBA" id="ARBA00004141"/>
    </source>
</evidence>
<keyword evidence="8" id="KW-1185">Reference proteome</keyword>
<dbReference type="PANTHER" id="PTHR23508:SF10">
    <property type="entry name" value="CARBOXYLIC ACID TRANSPORTER PROTEIN HOMOLOG"/>
    <property type="match status" value="1"/>
</dbReference>
<dbReference type="GO" id="GO:0005886">
    <property type="term" value="C:plasma membrane"/>
    <property type="evidence" value="ECO:0007669"/>
    <property type="project" value="TreeGrafter"/>
</dbReference>
<dbReference type="InterPro" id="IPR020846">
    <property type="entry name" value="MFS_dom"/>
</dbReference>
<dbReference type="EMBL" id="CP021455">
    <property type="protein sequence ID" value="ARU06869.1"/>
    <property type="molecule type" value="Genomic_DNA"/>
</dbReference>
<feature type="transmembrane region" description="Helical" evidence="5">
    <location>
        <begin position="311"/>
        <end position="329"/>
    </location>
</feature>
<evidence type="ECO:0000256" key="4">
    <source>
        <dbReference type="ARBA" id="ARBA00023136"/>
    </source>
</evidence>
<dbReference type="KEGG" id="cser:CCO03_14120"/>
<feature type="transmembrane region" description="Helical" evidence="5">
    <location>
        <begin position="401"/>
        <end position="420"/>
    </location>
</feature>
<evidence type="ECO:0000256" key="2">
    <source>
        <dbReference type="ARBA" id="ARBA00022692"/>
    </source>
</evidence>
<dbReference type="GO" id="GO:0046943">
    <property type="term" value="F:carboxylic acid transmembrane transporter activity"/>
    <property type="evidence" value="ECO:0007669"/>
    <property type="project" value="TreeGrafter"/>
</dbReference>
<comment type="subcellular location">
    <subcellularLocation>
        <location evidence="1">Membrane</location>
        <topology evidence="1">Multi-pass membrane protein</topology>
    </subcellularLocation>
</comment>
<protein>
    <submittedName>
        <fullName evidence="7">MFS transporter</fullName>
    </submittedName>
</protein>
<evidence type="ECO:0000256" key="5">
    <source>
        <dbReference type="SAM" id="Phobius"/>
    </source>
</evidence>
<evidence type="ECO:0000256" key="3">
    <source>
        <dbReference type="ARBA" id="ARBA00022989"/>
    </source>
</evidence>
<accession>A0A1Y0EU01</accession>
<dbReference type="Proteomes" id="UP000196138">
    <property type="component" value="Chromosome"/>
</dbReference>
<feature type="transmembrane region" description="Helical" evidence="5">
    <location>
        <begin position="12"/>
        <end position="36"/>
    </location>
</feature>
<keyword evidence="2 5" id="KW-0812">Transmembrane</keyword>
<sequence length="434" mass="45511">MADDAPMGPLQKWLVALCALILLIDGYDLTVIGVALPSLMADLKIEAGAAGVLASAALVGMMLGAMVLGTLADRIGRVKAIAISVFIFSVFTAACGLATDVWTFGVLRFIAGLGLGGVVPAVTATIAEFAPRRSRSFITTAVFAAYALGGVLAALLGRSLLDSFGWQIVFYLAGLPVLLIPVLLKYLPESAAVLQSRNDQTALRALARRIVPQQALPADAEVFAPQPQQQAKVPLARLFQDGRGFSTVMLWVGFFSGLFMLYALNSWLTKLMAMAGYSLKSALMFLLLLNCGSALGSFGSGWLADRLGMKRVLTTMLVCGAVATAMLAQQMSPNMVALLVFIVGFTMSGGQGLAYAYVGQYYPVDIGATGVGMAAGVGRIGGIAAPIIIGTLIAMELPHAQNFYVIAAFGLLQALAFSLINNRVAAFSQQQQPA</sequence>
<feature type="transmembrane region" description="Helical" evidence="5">
    <location>
        <begin position="284"/>
        <end position="304"/>
    </location>
</feature>
<name>A0A1Y0EU01_9BURK</name>
<dbReference type="Gene3D" id="1.20.1250.20">
    <property type="entry name" value="MFS general substrate transporter like domains"/>
    <property type="match status" value="1"/>
</dbReference>
<reference evidence="7 8" key="1">
    <citation type="submission" date="2017-05" db="EMBL/GenBank/DDBJ databases">
        <authorList>
            <person name="Song R."/>
            <person name="Chenine A.L."/>
            <person name="Ruprecht R.M."/>
        </authorList>
    </citation>
    <scope>NUCLEOTIDE SEQUENCE [LARGE SCALE GENOMIC DNA]</scope>
    <source>
        <strain evidence="7 8">DSM 26136</strain>
    </source>
</reference>
<feature type="transmembrane region" description="Helical" evidence="5">
    <location>
        <begin position="80"/>
        <end position="99"/>
    </location>
</feature>
<dbReference type="PANTHER" id="PTHR23508">
    <property type="entry name" value="CARBOXYLIC ACID TRANSPORTER PROTEIN HOMOLOG"/>
    <property type="match status" value="1"/>
</dbReference>
<feature type="domain" description="Major facilitator superfamily (MFS) profile" evidence="6">
    <location>
        <begin position="14"/>
        <end position="425"/>
    </location>
</feature>
<feature type="transmembrane region" description="Helical" evidence="5">
    <location>
        <begin position="105"/>
        <end position="130"/>
    </location>
</feature>
<dbReference type="InterPro" id="IPR036259">
    <property type="entry name" value="MFS_trans_sf"/>
</dbReference>
<feature type="transmembrane region" description="Helical" evidence="5">
    <location>
        <begin position="370"/>
        <end position="395"/>
    </location>
</feature>
<proteinExistence type="predicted"/>
<feature type="transmembrane region" description="Helical" evidence="5">
    <location>
        <begin position="137"/>
        <end position="156"/>
    </location>
</feature>
<dbReference type="SUPFAM" id="SSF103473">
    <property type="entry name" value="MFS general substrate transporter"/>
    <property type="match status" value="1"/>
</dbReference>
<dbReference type="Pfam" id="PF07690">
    <property type="entry name" value="MFS_1"/>
    <property type="match status" value="1"/>
</dbReference>
<dbReference type="CDD" id="cd17365">
    <property type="entry name" value="MFS_PcaK_like"/>
    <property type="match status" value="1"/>
</dbReference>
<dbReference type="PROSITE" id="PS50850">
    <property type="entry name" value="MFS"/>
    <property type="match status" value="1"/>
</dbReference>
<gene>
    <name evidence="7" type="ORF">CCO03_14120</name>
</gene>
<evidence type="ECO:0000313" key="8">
    <source>
        <dbReference type="Proteomes" id="UP000196138"/>
    </source>
</evidence>
<keyword evidence="3 5" id="KW-1133">Transmembrane helix</keyword>
<feature type="transmembrane region" description="Helical" evidence="5">
    <location>
        <begin position="335"/>
        <end position="358"/>
    </location>
</feature>